<proteinExistence type="predicted"/>
<sequence length="59" mass="6837">MAELPILEFEDKILETVEANRRDWLGQGAPSSSDYCTGYKVWNHRHHSASSSRRRLCCQ</sequence>
<organism evidence="1 2">
    <name type="scientific">Asparagus officinalis</name>
    <name type="common">Garden asparagus</name>
    <dbReference type="NCBI Taxonomy" id="4686"/>
    <lineage>
        <taxon>Eukaryota</taxon>
        <taxon>Viridiplantae</taxon>
        <taxon>Streptophyta</taxon>
        <taxon>Embryophyta</taxon>
        <taxon>Tracheophyta</taxon>
        <taxon>Spermatophyta</taxon>
        <taxon>Magnoliopsida</taxon>
        <taxon>Liliopsida</taxon>
        <taxon>Asparagales</taxon>
        <taxon>Asparagaceae</taxon>
        <taxon>Asparagoideae</taxon>
        <taxon>Asparagus</taxon>
    </lineage>
</organism>
<evidence type="ECO:0000313" key="1">
    <source>
        <dbReference type="EMBL" id="ONK77743.1"/>
    </source>
</evidence>
<dbReference type="Proteomes" id="UP000243459">
    <property type="component" value="Chromosome 2"/>
</dbReference>
<protein>
    <submittedName>
        <fullName evidence="1">Uncharacterized protein</fullName>
    </submittedName>
</protein>
<dbReference type="AlphaFoldDB" id="A0A5P1FJ55"/>
<keyword evidence="2" id="KW-1185">Reference proteome</keyword>
<gene>
    <name evidence="1" type="ORF">A4U43_C02F10080</name>
</gene>
<dbReference type="Gramene" id="ONK77743">
    <property type="protein sequence ID" value="ONK77743"/>
    <property type="gene ID" value="A4U43_C02F10080"/>
</dbReference>
<evidence type="ECO:0000313" key="2">
    <source>
        <dbReference type="Proteomes" id="UP000243459"/>
    </source>
</evidence>
<name>A0A5P1FJ55_ASPOF</name>
<dbReference type="EMBL" id="CM007382">
    <property type="protein sequence ID" value="ONK77743.1"/>
    <property type="molecule type" value="Genomic_DNA"/>
</dbReference>
<feature type="non-terminal residue" evidence="1">
    <location>
        <position position="59"/>
    </location>
</feature>
<accession>A0A5P1FJ55</accession>
<reference evidence="2" key="1">
    <citation type="journal article" date="2017" name="Nat. Commun.">
        <title>The asparagus genome sheds light on the origin and evolution of a young Y chromosome.</title>
        <authorList>
            <person name="Harkess A."/>
            <person name="Zhou J."/>
            <person name="Xu C."/>
            <person name="Bowers J.E."/>
            <person name="Van der Hulst R."/>
            <person name="Ayyampalayam S."/>
            <person name="Mercati F."/>
            <person name="Riccardi P."/>
            <person name="McKain M.R."/>
            <person name="Kakrana A."/>
            <person name="Tang H."/>
            <person name="Ray J."/>
            <person name="Groenendijk J."/>
            <person name="Arikit S."/>
            <person name="Mathioni S.M."/>
            <person name="Nakano M."/>
            <person name="Shan H."/>
            <person name="Telgmann-Rauber A."/>
            <person name="Kanno A."/>
            <person name="Yue Z."/>
            <person name="Chen H."/>
            <person name="Li W."/>
            <person name="Chen Y."/>
            <person name="Xu X."/>
            <person name="Zhang Y."/>
            <person name="Luo S."/>
            <person name="Chen H."/>
            <person name="Gao J."/>
            <person name="Mao Z."/>
            <person name="Pires J.C."/>
            <person name="Luo M."/>
            <person name="Kudrna D."/>
            <person name="Wing R.A."/>
            <person name="Meyers B.C."/>
            <person name="Yi K."/>
            <person name="Kong H."/>
            <person name="Lavrijsen P."/>
            <person name="Sunseri F."/>
            <person name="Falavigna A."/>
            <person name="Ye Y."/>
            <person name="Leebens-Mack J.H."/>
            <person name="Chen G."/>
        </authorList>
    </citation>
    <scope>NUCLEOTIDE SEQUENCE [LARGE SCALE GENOMIC DNA]</scope>
    <source>
        <strain evidence="2">cv. DH0086</strain>
    </source>
</reference>